<proteinExistence type="predicted"/>
<name>A0AAI9YC09_9PEZI</name>
<feature type="region of interest" description="Disordered" evidence="1">
    <location>
        <begin position="1"/>
        <end position="67"/>
    </location>
</feature>
<sequence>MCGCLTQKTNSGDQIGFGDSSGKQQDGRRGRGKRPGLTFWPGRPRPRPASRFCTLRRRRTPLSPRAS</sequence>
<gene>
    <name evidence="2" type="ORF">CCUS01_02766</name>
</gene>
<feature type="compositionally biased region" description="Polar residues" evidence="1">
    <location>
        <begin position="1"/>
        <end position="13"/>
    </location>
</feature>
<feature type="compositionally biased region" description="Basic residues" evidence="1">
    <location>
        <begin position="44"/>
        <end position="60"/>
    </location>
</feature>
<organism evidence="2 3">
    <name type="scientific">Colletotrichum cuscutae</name>
    <dbReference type="NCBI Taxonomy" id="1209917"/>
    <lineage>
        <taxon>Eukaryota</taxon>
        <taxon>Fungi</taxon>
        <taxon>Dikarya</taxon>
        <taxon>Ascomycota</taxon>
        <taxon>Pezizomycotina</taxon>
        <taxon>Sordariomycetes</taxon>
        <taxon>Hypocreomycetidae</taxon>
        <taxon>Glomerellales</taxon>
        <taxon>Glomerellaceae</taxon>
        <taxon>Colletotrichum</taxon>
        <taxon>Colletotrichum acutatum species complex</taxon>
    </lineage>
</organism>
<reference evidence="2" key="1">
    <citation type="submission" date="2016-11" db="EMBL/GenBank/DDBJ databases">
        <title>The genome sequence of Colletotrichum cuscutae.</title>
        <authorList>
            <person name="Baroncelli R."/>
        </authorList>
    </citation>
    <scope>NUCLEOTIDE SEQUENCE</scope>
    <source>
        <strain evidence="2">IMI 304802</strain>
    </source>
</reference>
<comment type="caution">
    <text evidence="2">The sequence shown here is derived from an EMBL/GenBank/DDBJ whole genome shotgun (WGS) entry which is preliminary data.</text>
</comment>
<accession>A0AAI9YC09</accession>
<protein>
    <submittedName>
        <fullName evidence="2">Uncharacterized protein</fullName>
    </submittedName>
</protein>
<evidence type="ECO:0000313" key="2">
    <source>
        <dbReference type="EMBL" id="KAK1496419.1"/>
    </source>
</evidence>
<dbReference type="AlphaFoldDB" id="A0AAI9YC09"/>
<evidence type="ECO:0000256" key="1">
    <source>
        <dbReference type="SAM" id="MobiDB-lite"/>
    </source>
</evidence>
<keyword evidence="3" id="KW-1185">Reference proteome</keyword>
<evidence type="ECO:0000313" key="3">
    <source>
        <dbReference type="Proteomes" id="UP001239213"/>
    </source>
</evidence>
<dbReference type="EMBL" id="MPDP01000013">
    <property type="protein sequence ID" value="KAK1496419.1"/>
    <property type="molecule type" value="Genomic_DNA"/>
</dbReference>
<dbReference type="Proteomes" id="UP001239213">
    <property type="component" value="Unassembled WGS sequence"/>
</dbReference>